<dbReference type="OrthoDB" id="778454at2759"/>
<keyword evidence="2" id="KW-1185">Reference proteome</keyword>
<dbReference type="Gene3D" id="2.40.70.10">
    <property type="entry name" value="Acid Proteases"/>
    <property type="match status" value="1"/>
</dbReference>
<dbReference type="AlphaFoldDB" id="A0A5B6V9U9"/>
<sequence length="172" mass="19593">MKRKISQKLKTTIEVRGSIKKLLDVLKQLQINIPLVEALEKIPNYVKLIKDILSKKKRFGEFEIVALTNECSAFLQNKLPPKMKDPGSSYHTLLGIGRVRPTTITLQLADRSLAHLEGKIKDVLVRVDKFIFPTNFIILDFEANKKVPIILGRPFLAIDKTLIDVQKCELTM</sequence>
<protein>
    <submittedName>
        <fullName evidence="1">Uncharacterized protein</fullName>
    </submittedName>
</protein>
<dbReference type="Proteomes" id="UP000325315">
    <property type="component" value="Unassembled WGS sequence"/>
</dbReference>
<reference evidence="2" key="1">
    <citation type="journal article" date="2019" name="Plant Biotechnol. J.">
        <title>Genome sequencing of the Australian wild diploid species Gossypium australe highlights disease resistance and delayed gland morphogenesis.</title>
        <authorList>
            <person name="Cai Y."/>
            <person name="Cai X."/>
            <person name="Wang Q."/>
            <person name="Wang P."/>
            <person name="Zhang Y."/>
            <person name="Cai C."/>
            <person name="Xu Y."/>
            <person name="Wang K."/>
            <person name="Zhou Z."/>
            <person name="Wang C."/>
            <person name="Geng S."/>
            <person name="Li B."/>
            <person name="Dong Q."/>
            <person name="Hou Y."/>
            <person name="Wang H."/>
            <person name="Ai P."/>
            <person name="Liu Z."/>
            <person name="Yi F."/>
            <person name="Sun M."/>
            <person name="An G."/>
            <person name="Cheng J."/>
            <person name="Zhang Y."/>
            <person name="Shi Q."/>
            <person name="Xie Y."/>
            <person name="Shi X."/>
            <person name="Chang Y."/>
            <person name="Huang F."/>
            <person name="Chen Y."/>
            <person name="Hong S."/>
            <person name="Mi L."/>
            <person name="Sun Q."/>
            <person name="Zhang L."/>
            <person name="Zhou B."/>
            <person name="Peng R."/>
            <person name="Zhang X."/>
            <person name="Liu F."/>
        </authorList>
    </citation>
    <scope>NUCLEOTIDE SEQUENCE [LARGE SCALE GENOMIC DNA]</scope>
    <source>
        <strain evidence="2">cv. PA1801</strain>
    </source>
</reference>
<evidence type="ECO:0000313" key="1">
    <source>
        <dbReference type="EMBL" id="KAA3465833.1"/>
    </source>
</evidence>
<proteinExistence type="predicted"/>
<dbReference type="EMBL" id="SMMG02000007">
    <property type="protein sequence ID" value="KAA3465833.1"/>
    <property type="molecule type" value="Genomic_DNA"/>
</dbReference>
<name>A0A5B6V9U9_9ROSI</name>
<evidence type="ECO:0000313" key="2">
    <source>
        <dbReference type="Proteomes" id="UP000325315"/>
    </source>
</evidence>
<dbReference type="PANTHER" id="PTHR33067:SF39">
    <property type="entry name" value="TRANSCRIPTION FACTOR INTERACTOR AND REGULATOR CCHC(ZN) FAMILY"/>
    <property type="match status" value="1"/>
</dbReference>
<comment type="caution">
    <text evidence="1">The sequence shown here is derived from an EMBL/GenBank/DDBJ whole genome shotgun (WGS) entry which is preliminary data.</text>
</comment>
<dbReference type="InterPro" id="IPR021109">
    <property type="entry name" value="Peptidase_aspartic_dom_sf"/>
</dbReference>
<gene>
    <name evidence="1" type="ORF">EPI10_000971</name>
</gene>
<dbReference type="PANTHER" id="PTHR33067">
    <property type="entry name" value="RNA-DIRECTED DNA POLYMERASE-RELATED"/>
    <property type="match status" value="1"/>
</dbReference>
<organism evidence="1 2">
    <name type="scientific">Gossypium australe</name>
    <dbReference type="NCBI Taxonomy" id="47621"/>
    <lineage>
        <taxon>Eukaryota</taxon>
        <taxon>Viridiplantae</taxon>
        <taxon>Streptophyta</taxon>
        <taxon>Embryophyta</taxon>
        <taxon>Tracheophyta</taxon>
        <taxon>Spermatophyta</taxon>
        <taxon>Magnoliopsida</taxon>
        <taxon>eudicotyledons</taxon>
        <taxon>Gunneridae</taxon>
        <taxon>Pentapetalae</taxon>
        <taxon>rosids</taxon>
        <taxon>malvids</taxon>
        <taxon>Malvales</taxon>
        <taxon>Malvaceae</taxon>
        <taxon>Malvoideae</taxon>
        <taxon>Gossypium</taxon>
    </lineage>
</organism>
<accession>A0A5B6V9U9</accession>
<dbReference type="CDD" id="cd00303">
    <property type="entry name" value="retropepsin_like"/>
    <property type="match status" value="1"/>
</dbReference>